<evidence type="ECO:0000256" key="1">
    <source>
        <dbReference type="ARBA" id="ARBA00004141"/>
    </source>
</evidence>
<dbReference type="Pfam" id="PF14802">
    <property type="entry name" value="TMEM192"/>
    <property type="match status" value="1"/>
</dbReference>
<keyword evidence="5 7" id="KW-1133">Transmembrane helix</keyword>
<organism evidence="8 9">
    <name type="scientific">Meganyctiphanes norvegica</name>
    <name type="common">Northern krill</name>
    <name type="synonym">Thysanopoda norvegica</name>
    <dbReference type="NCBI Taxonomy" id="48144"/>
    <lineage>
        <taxon>Eukaryota</taxon>
        <taxon>Metazoa</taxon>
        <taxon>Ecdysozoa</taxon>
        <taxon>Arthropoda</taxon>
        <taxon>Crustacea</taxon>
        <taxon>Multicrustacea</taxon>
        <taxon>Malacostraca</taxon>
        <taxon>Eumalacostraca</taxon>
        <taxon>Eucarida</taxon>
        <taxon>Euphausiacea</taxon>
        <taxon>Euphausiidae</taxon>
        <taxon>Meganyctiphanes</taxon>
    </lineage>
</organism>
<feature type="transmembrane region" description="Helical" evidence="7">
    <location>
        <begin position="164"/>
        <end position="183"/>
    </location>
</feature>
<gene>
    <name evidence="8" type="ORF">MNOR_LOCUS7673</name>
</gene>
<evidence type="ECO:0000256" key="6">
    <source>
        <dbReference type="ARBA" id="ARBA00023136"/>
    </source>
</evidence>
<dbReference type="AlphaFoldDB" id="A0AAV2Q458"/>
<evidence type="ECO:0000256" key="7">
    <source>
        <dbReference type="SAM" id="Phobius"/>
    </source>
</evidence>
<name>A0AAV2Q458_MEGNR</name>
<keyword evidence="6 7" id="KW-0472">Membrane</keyword>
<accession>A0AAV2Q458</accession>
<dbReference type="Proteomes" id="UP001497623">
    <property type="component" value="Unassembled WGS sequence"/>
</dbReference>
<evidence type="ECO:0000313" key="9">
    <source>
        <dbReference type="Proteomes" id="UP001497623"/>
    </source>
</evidence>
<protein>
    <recommendedName>
        <fullName evidence="3">Transmembrane protein 192</fullName>
    </recommendedName>
</protein>
<feature type="transmembrane region" description="Helical" evidence="7">
    <location>
        <begin position="77"/>
        <end position="99"/>
    </location>
</feature>
<dbReference type="GO" id="GO:0005770">
    <property type="term" value="C:late endosome"/>
    <property type="evidence" value="ECO:0007669"/>
    <property type="project" value="TreeGrafter"/>
</dbReference>
<comment type="similarity">
    <text evidence="2">Belongs to the TMEM192 family.</text>
</comment>
<evidence type="ECO:0000256" key="4">
    <source>
        <dbReference type="ARBA" id="ARBA00022692"/>
    </source>
</evidence>
<keyword evidence="4 7" id="KW-0812">Transmembrane</keyword>
<dbReference type="PANTHER" id="PTHR31592">
    <property type="entry name" value="TRANSMEMBRANE PROTEIN 192"/>
    <property type="match status" value="1"/>
</dbReference>
<evidence type="ECO:0000256" key="2">
    <source>
        <dbReference type="ARBA" id="ARBA00006314"/>
    </source>
</evidence>
<dbReference type="PANTHER" id="PTHR31592:SF1">
    <property type="entry name" value="TRANSMEMBRANE PROTEIN 192"/>
    <property type="match status" value="1"/>
</dbReference>
<dbReference type="GO" id="GO:0005765">
    <property type="term" value="C:lysosomal membrane"/>
    <property type="evidence" value="ECO:0007669"/>
    <property type="project" value="TreeGrafter"/>
</dbReference>
<keyword evidence="9" id="KW-1185">Reference proteome</keyword>
<reference evidence="8 9" key="1">
    <citation type="submission" date="2024-05" db="EMBL/GenBank/DDBJ databases">
        <authorList>
            <person name="Wallberg A."/>
        </authorList>
    </citation>
    <scope>NUCLEOTIDE SEQUENCE [LARGE SCALE GENOMIC DNA]</scope>
</reference>
<comment type="caution">
    <text evidence="8">The sequence shown here is derived from an EMBL/GenBank/DDBJ whole genome shotgun (WGS) entry which is preliminary data.</text>
</comment>
<dbReference type="InterPro" id="IPR029399">
    <property type="entry name" value="TMEM192"/>
</dbReference>
<evidence type="ECO:0000256" key="3">
    <source>
        <dbReference type="ARBA" id="ARBA00014635"/>
    </source>
</evidence>
<comment type="subcellular location">
    <subcellularLocation>
        <location evidence="1">Membrane</location>
        <topology evidence="1">Multi-pass membrane protein</topology>
    </subcellularLocation>
</comment>
<feature type="transmembrane region" description="Helical" evidence="7">
    <location>
        <begin position="124"/>
        <end position="144"/>
    </location>
</feature>
<proteinExistence type="inferred from homology"/>
<sequence>MNDEVSTVQGSVIVGGDSSINAMAGDGEPLVIHQDKEHTPLSVIPALYTKLLLLVSLVSGGFLIPVFHHVFNHVTDAFSWLQYVHVIVWAITLVLTWYIKAEHKSSRILGYHEFYNSTRHLHRITFYVLSGGNVLLIILGNLVNDYCLEDPLSSCSVNLDLSPVNYQQIIFLLEICTAVPFVIKHIVLVARFNAAGLIPDVLAEDMALRFNTSDSYVGVRGPSSCEWVLERQADLLQVLRHRNSILTQQLYALTQQIQQQA</sequence>
<dbReference type="EMBL" id="CAXKWB010003424">
    <property type="protein sequence ID" value="CAL4069170.1"/>
    <property type="molecule type" value="Genomic_DNA"/>
</dbReference>
<feature type="transmembrane region" description="Helical" evidence="7">
    <location>
        <begin position="51"/>
        <end position="71"/>
    </location>
</feature>
<evidence type="ECO:0000313" key="8">
    <source>
        <dbReference type="EMBL" id="CAL4069170.1"/>
    </source>
</evidence>
<evidence type="ECO:0000256" key="5">
    <source>
        <dbReference type="ARBA" id="ARBA00022989"/>
    </source>
</evidence>